<reference evidence="2 3" key="1">
    <citation type="submission" date="2024-08" db="EMBL/GenBank/DDBJ databases">
        <title>Draft Genome Sequence of Legionella lytica strain DSB2004, Isolated From a Fire Sprinkler System.</title>
        <authorList>
            <person name="Everhart A.D."/>
            <person name="Kidane D.T."/>
            <person name="Farone A.L."/>
            <person name="Farone M.B."/>
        </authorList>
    </citation>
    <scope>NUCLEOTIDE SEQUENCE [LARGE SCALE GENOMIC DNA]</scope>
    <source>
        <strain evidence="2 3">DSB2004</strain>
    </source>
</reference>
<evidence type="ECO:0000313" key="3">
    <source>
        <dbReference type="Proteomes" id="UP001615550"/>
    </source>
</evidence>
<organism evidence="2 3">
    <name type="scientific">Legionella lytica</name>
    <dbReference type="NCBI Taxonomy" id="96232"/>
    <lineage>
        <taxon>Bacteria</taxon>
        <taxon>Pseudomonadati</taxon>
        <taxon>Pseudomonadota</taxon>
        <taxon>Gammaproteobacteria</taxon>
        <taxon>Legionellales</taxon>
        <taxon>Legionellaceae</taxon>
        <taxon>Legionella</taxon>
    </lineage>
</organism>
<protein>
    <submittedName>
        <fullName evidence="2">Cache domain-containing protein</fullName>
    </submittedName>
</protein>
<evidence type="ECO:0000313" key="2">
    <source>
        <dbReference type="EMBL" id="MFJ1269246.1"/>
    </source>
</evidence>
<feature type="domain" description="Double Cache" evidence="1">
    <location>
        <begin position="8"/>
        <end position="83"/>
    </location>
</feature>
<keyword evidence="3" id="KW-1185">Reference proteome</keyword>
<comment type="caution">
    <text evidence="2">The sequence shown here is derived from an EMBL/GenBank/DDBJ whole genome shotgun (WGS) entry which is preliminary data.</text>
</comment>
<accession>A0ABW8DBN6</accession>
<dbReference type="EMBL" id="JBGORX010000005">
    <property type="protein sequence ID" value="MFJ1269246.1"/>
    <property type="molecule type" value="Genomic_DNA"/>
</dbReference>
<evidence type="ECO:0000259" key="1">
    <source>
        <dbReference type="Pfam" id="PF08269"/>
    </source>
</evidence>
<proteinExistence type="predicted"/>
<gene>
    <name evidence="2" type="ORF">ACD661_11830</name>
</gene>
<name>A0ABW8DBN6_9GAMM</name>
<dbReference type="Gene3D" id="3.30.450.20">
    <property type="entry name" value="PAS domain"/>
    <property type="match status" value="1"/>
</dbReference>
<dbReference type="Proteomes" id="UP001615550">
    <property type="component" value="Unassembled WGS sequence"/>
</dbReference>
<sequence length="100" mass="11614">MDDRFKFENSDDIFIADYNGMFYVSPLHPELVGKNQLNYRDPTGALVVQEEIQKAKSGGAWLKGRWRKNPTTGQYQCRKIYIRPTTNNYFIGFLVSLSFP</sequence>
<dbReference type="InterPro" id="IPR004010">
    <property type="entry name" value="Double_Cache_2"/>
</dbReference>
<dbReference type="RefSeq" id="WP_400188203.1">
    <property type="nucleotide sequence ID" value="NZ_JBGORX010000005.1"/>
</dbReference>
<dbReference type="Pfam" id="PF08269">
    <property type="entry name" value="dCache_2"/>
    <property type="match status" value="1"/>
</dbReference>